<dbReference type="OrthoDB" id="3645574at2759"/>
<dbReference type="InterPro" id="IPR051678">
    <property type="entry name" value="AGP_Transferase"/>
</dbReference>
<evidence type="ECO:0000313" key="2">
    <source>
        <dbReference type="Proteomes" id="UP000068243"/>
    </source>
</evidence>
<gene>
    <name evidence="1" type="ORF">ABL_00764</name>
</gene>
<dbReference type="EMBL" id="BCMY01000001">
    <property type="protein sequence ID" value="GAQ34566.1"/>
    <property type="molecule type" value="Genomic_DNA"/>
</dbReference>
<proteinExistence type="predicted"/>
<reference evidence="2" key="1">
    <citation type="journal article" date="2016" name="Genome Announc.">
        <title>Draft genome sequence of Aspergillus niger strain An76.</title>
        <authorList>
            <person name="Gong W."/>
            <person name="Cheng Z."/>
            <person name="Zhang H."/>
            <person name="Liu L."/>
            <person name="Gao P."/>
            <person name="Wang L."/>
        </authorList>
    </citation>
    <scope>NUCLEOTIDE SEQUENCE [LARGE SCALE GENOMIC DNA]</scope>
    <source>
        <strain evidence="2">An76</strain>
    </source>
</reference>
<evidence type="ECO:0000313" key="1">
    <source>
        <dbReference type="EMBL" id="GAQ34566.1"/>
    </source>
</evidence>
<dbReference type="PANTHER" id="PTHR21310">
    <property type="entry name" value="AMINOGLYCOSIDE PHOSPHOTRANSFERASE-RELATED-RELATED"/>
    <property type="match status" value="1"/>
</dbReference>
<dbReference type="PANTHER" id="PTHR21310:SF37">
    <property type="entry name" value="AMINOGLYCOSIDE PHOSPHOTRANSFERASE DOMAIN-CONTAINING PROTEIN"/>
    <property type="match status" value="1"/>
</dbReference>
<dbReference type="Proteomes" id="UP000068243">
    <property type="component" value="Unassembled WGS sequence"/>
</dbReference>
<dbReference type="InterPro" id="IPR011009">
    <property type="entry name" value="Kinase-like_dom_sf"/>
</dbReference>
<protein>
    <recommendedName>
        <fullName evidence="3">Aminoglycoside phosphotransferase domain-containing protein</fullName>
    </recommendedName>
</protein>
<dbReference type="OMA" id="VIRYKEN"/>
<name>A0A117DX54_ASPNG</name>
<comment type="caution">
    <text evidence="1">The sequence shown here is derived from an EMBL/GenBank/DDBJ whole genome shotgun (WGS) entry which is preliminary data.</text>
</comment>
<organism evidence="1 2">
    <name type="scientific">Aspergillus niger</name>
    <dbReference type="NCBI Taxonomy" id="5061"/>
    <lineage>
        <taxon>Eukaryota</taxon>
        <taxon>Fungi</taxon>
        <taxon>Dikarya</taxon>
        <taxon>Ascomycota</taxon>
        <taxon>Pezizomycotina</taxon>
        <taxon>Eurotiomycetes</taxon>
        <taxon>Eurotiomycetidae</taxon>
        <taxon>Eurotiales</taxon>
        <taxon>Aspergillaceae</taxon>
        <taxon>Aspergillus</taxon>
        <taxon>Aspergillus subgen. Circumdati</taxon>
    </lineage>
</organism>
<evidence type="ECO:0008006" key="3">
    <source>
        <dbReference type="Google" id="ProtNLM"/>
    </source>
</evidence>
<dbReference type="AlphaFoldDB" id="A0A117DX54"/>
<sequence length="579" mass="66985">MLQSLRGQAFSGARHRVYAVRTKSGKELEISLYMQVAVRKFTYKEPYRTHRSASMQRTLPLLRRDISLSTAIDDDDNILQELSYPKQRVDFYVYLYQQRSVIESIVSYHLNLSKKQTCRVGDVKEWISGSFNVCIPVDINGQEDHALRRVLIRFPLPYKVGEGQHPGNADEKLRCEAATYIWIRQNCPSIPIPRLWGFAFAHDSCFTAIEHANVFSRLRWYFHNMVSSVLGNPVRPPYLSRHSPFNLTTGYLLIEYVGSTDTVMLSESWDKLRHDHKRRTNLFRGLSRIILSLAQFPFNCIGSLTMNNQGNIKLTNRPLTLRLHQLENESIPTNIDRDLTYSTSDSYYMDLLSCHDSRLRHAPNSIRDKADGEAQLSALTIMRALLPHFTCRDHRRGPFITTLTDLHQSNIFVDRDWNIKSLVDLEWTCSLPVEMLRPPYWLTSRGVDQLYGEHLDAFSDVHAEFMHIFEQEEQVYAGAAGTRTSNLTSIMKKGWGIGSFWYFHALETPKGLYNIFLDHIQPRFLKVDDAKMVEFERTISPYWTPDVQGFLDGKMQDKAVYEGHLRDAFAGAQEGWLIL</sequence>
<dbReference type="SUPFAM" id="SSF56112">
    <property type="entry name" value="Protein kinase-like (PK-like)"/>
    <property type="match status" value="1"/>
</dbReference>
<accession>A0A117DX54</accession>